<comment type="caution">
    <text evidence="2">The sequence shown here is derived from an EMBL/GenBank/DDBJ whole genome shotgun (WGS) entry which is preliminary data.</text>
</comment>
<reference evidence="2 3" key="1">
    <citation type="submission" date="2022-05" db="EMBL/GenBank/DDBJ databases">
        <authorList>
            <consortium name="Genoscope - CEA"/>
            <person name="William W."/>
        </authorList>
    </citation>
    <scope>NUCLEOTIDE SEQUENCE [LARGE SCALE GENOMIC DNA]</scope>
</reference>
<evidence type="ECO:0000256" key="1">
    <source>
        <dbReference type="SAM" id="MobiDB-lite"/>
    </source>
</evidence>
<feature type="region of interest" description="Disordered" evidence="1">
    <location>
        <begin position="126"/>
        <end position="145"/>
    </location>
</feature>
<dbReference type="Proteomes" id="UP001159405">
    <property type="component" value="Unassembled WGS sequence"/>
</dbReference>
<feature type="non-terminal residue" evidence="2">
    <location>
        <position position="1"/>
    </location>
</feature>
<organism evidence="2 3">
    <name type="scientific">Porites lobata</name>
    <dbReference type="NCBI Taxonomy" id="104759"/>
    <lineage>
        <taxon>Eukaryota</taxon>
        <taxon>Metazoa</taxon>
        <taxon>Cnidaria</taxon>
        <taxon>Anthozoa</taxon>
        <taxon>Hexacorallia</taxon>
        <taxon>Scleractinia</taxon>
        <taxon>Fungiina</taxon>
        <taxon>Poritidae</taxon>
        <taxon>Porites</taxon>
    </lineage>
</organism>
<evidence type="ECO:0000313" key="3">
    <source>
        <dbReference type="Proteomes" id="UP001159405"/>
    </source>
</evidence>
<sequence length="145" mass="16118">GIQIPVDCLHGGDIFGSVRSFIKDLSSLAEIQEMEFKFLMIVIMAAMCPFRNEASSTTCPRWNNKILAPEATPPVDKAGWYHLAGYSSSSSVLVFYASYFSSYKWPYCVFANRELRLWYGEDLRAPDSESDNGGTTCADVHGQPA</sequence>
<protein>
    <submittedName>
        <fullName evidence="2">Uncharacterized protein</fullName>
    </submittedName>
</protein>
<keyword evidence="3" id="KW-1185">Reference proteome</keyword>
<gene>
    <name evidence="2" type="ORF">PLOB_00042954</name>
</gene>
<proteinExistence type="predicted"/>
<dbReference type="EMBL" id="CALNXK010000007">
    <property type="protein sequence ID" value="CAH3039104.1"/>
    <property type="molecule type" value="Genomic_DNA"/>
</dbReference>
<evidence type="ECO:0000313" key="2">
    <source>
        <dbReference type="EMBL" id="CAH3039104.1"/>
    </source>
</evidence>
<name>A0ABN8MZ03_9CNID</name>
<accession>A0ABN8MZ03</accession>